<protein>
    <submittedName>
        <fullName evidence="3">Uncharacterized protein</fullName>
    </submittedName>
</protein>
<name>A0A5N5D1L2_9PEZI</name>
<dbReference type="EMBL" id="VCHE01000099">
    <property type="protein sequence ID" value="KAB2571526.1"/>
    <property type="molecule type" value="Genomic_DNA"/>
</dbReference>
<dbReference type="PANTHER" id="PTHR43669:SF4">
    <property type="entry name" value="SHORT-CHAIN DEHYDROGENASE"/>
    <property type="match status" value="1"/>
</dbReference>
<proteinExistence type="inferred from homology"/>
<dbReference type="SUPFAM" id="SSF51735">
    <property type="entry name" value="NAD(P)-binding Rossmann-fold domains"/>
    <property type="match status" value="1"/>
</dbReference>
<evidence type="ECO:0000256" key="1">
    <source>
        <dbReference type="ARBA" id="ARBA00006484"/>
    </source>
</evidence>
<dbReference type="OrthoDB" id="5336600at2759"/>
<keyword evidence="2" id="KW-0560">Oxidoreductase</keyword>
<reference evidence="3 4" key="1">
    <citation type="journal article" date="2019" name="Sci. Rep.">
        <title>A multi-omics analysis of the grapevine pathogen Lasiodiplodia theobromae reveals that temperature affects the expression of virulence- and pathogenicity-related genes.</title>
        <authorList>
            <person name="Felix C."/>
            <person name="Meneses R."/>
            <person name="Goncalves M.F.M."/>
            <person name="Tilleman L."/>
            <person name="Duarte A.S."/>
            <person name="Jorrin-Novo J.V."/>
            <person name="Van de Peer Y."/>
            <person name="Deforce D."/>
            <person name="Van Nieuwerburgh F."/>
            <person name="Esteves A.C."/>
            <person name="Alves A."/>
        </authorList>
    </citation>
    <scope>NUCLEOTIDE SEQUENCE [LARGE SCALE GENOMIC DNA]</scope>
    <source>
        <strain evidence="3 4">LA-SOL3</strain>
    </source>
</reference>
<comment type="caution">
    <text evidence="3">The sequence shown here is derived from an EMBL/GenBank/DDBJ whole genome shotgun (WGS) entry which is preliminary data.</text>
</comment>
<accession>A0A5N5D1L2</accession>
<comment type="similarity">
    <text evidence="1">Belongs to the short-chain dehydrogenases/reductases (SDR) family.</text>
</comment>
<dbReference type="InterPro" id="IPR002347">
    <property type="entry name" value="SDR_fam"/>
</dbReference>
<sequence length="237" mass="26252">MSHSVLLILGAGPNIGQNTADAFVARGYKVALVARGKEDGWGPNGELELRGDLSDPETIPRVFKRVTSEFGHPSVVIYNGAARTVLPENDPLQDFSLESFNKDMNVNVTSAALAAHHAVLGFKELPADTTKVFFFTGNKLPVLSLPQVLSFGMGKSAAAHMIWDLSNVYRSRGFKFYFTDERTEEGKPAMMERSGPAHAEVYVRLAEKQEQGPWYYTFVKDQGYVDFSEIDRRGLTN</sequence>
<evidence type="ECO:0000313" key="4">
    <source>
        <dbReference type="Proteomes" id="UP000325902"/>
    </source>
</evidence>
<dbReference type="GO" id="GO:0016491">
    <property type="term" value="F:oxidoreductase activity"/>
    <property type="evidence" value="ECO:0007669"/>
    <property type="project" value="UniProtKB-KW"/>
</dbReference>
<evidence type="ECO:0000313" key="3">
    <source>
        <dbReference type="EMBL" id="KAB2571526.1"/>
    </source>
</evidence>
<organism evidence="3 4">
    <name type="scientific">Lasiodiplodia theobromae</name>
    <dbReference type="NCBI Taxonomy" id="45133"/>
    <lineage>
        <taxon>Eukaryota</taxon>
        <taxon>Fungi</taxon>
        <taxon>Dikarya</taxon>
        <taxon>Ascomycota</taxon>
        <taxon>Pezizomycotina</taxon>
        <taxon>Dothideomycetes</taxon>
        <taxon>Dothideomycetes incertae sedis</taxon>
        <taxon>Botryosphaeriales</taxon>
        <taxon>Botryosphaeriaceae</taxon>
        <taxon>Lasiodiplodia</taxon>
    </lineage>
</organism>
<gene>
    <name evidence="3" type="ORF">DBV05_g9827</name>
</gene>
<dbReference type="AlphaFoldDB" id="A0A5N5D1L2"/>
<keyword evidence="4" id="KW-1185">Reference proteome</keyword>
<dbReference type="Proteomes" id="UP000325902">
    <property type="component" value="Unassembled WGS sequence"/>
</dbReference>
<evidence type="ECO:0000256" key="2">
    <source>
        <dbReference type="ARBA" id="ARBA00023002"/>
    </source>
</evidence>
<dbReference type="PANTHER" id="PTHR43669">
    <property type="entry name" value="5-KETO-D-GLUCONATE 5-REDUCTASE"/>
    <property type="match status" value="1"/>
</dbReference>
<dbReference type="InterPro" id="IPR036291">
    <property type="entry name" value="NAD(P)-bd_dom_sf"/>
</dbReference>
<dbReference type="Gene3D" id="3.40.50.720">
    <property type="entry name" value="NAD(P)-binding Rossmann-like Domain"/>
    <property type="match status" value="1"/>
</dbReference>
<dbReference type="Pfam" id="PF00106">
    <property type="entry name" value="adh_short"/>
    <property type="match status" value="1"/>
</dbReference>